<accession>A0A0P0RR59</accession>
<dbReference type="Proteomes" id="UP000019146">
    <property type="component" value="Plasmid unnamed"/>
</dbReference>
<dbReference type="PANTHER" id="PTHR35005:SF1">
    <property type="entry name" value="2-AMINO-5-FORMYLAMINO-6-RIBOSYLAMINOPYRIMIDIN-4(3H)-ONE 5'-MONOPHOSPHATE DEFORMYLASE"/>
    <property type="match status" value="1"/>
</dbReference>
<dbReference type="Pfam" id="PF02633">
    <property type="entry name" value="Creatininase"/>
    <property type="match status" value="1"/>
</dbReference>
<protein>
    <submittedName>
        <fullName evidence="6">Creatinine amidohydrolase</fullName>
        <ecNumber evidence="6">3.5.2.10</ecNumber>
    </submittedName>
</protein>
<dbReference type="KEGG" id="bcai:K788_0006090"/>
<dbReference type="AlphaFoldDB" id="A0A0P0RR59"/>
<dbReference type="GO" id="GO:0046872">
    <property type="term" value="F:metal ion binding"/>
    <property type="evidence" value="ECO:0007669"/>
    <property type="project" value="UniProtKB-KW"/>
</dbReference>
<dbReference type="InterPro" id="IPR024087">
    <property type="entry name" value="Creatininase-like_sf"/>
</dbReference>
<proteinExistence type="inferred from homology"/>
<dbReference type="EMBL" id="CP012748">
    <property type="protein sequence ID" value="ALL71502.1"/>
    <property type="molecule type" value="Genomic_DNA"/>
</dbReference>
<gene>
    <name evidence="6" type="ORF">K788_0006090</name>
</gene>
<evidence type="ECO:0000313" key="7">
    <source>
        <dbReference type="Proteomes" id="UP000019146"/>
    </source>
</evidence>
<comment type="similarity">
    <text evidence="5">Belongs to the creatininase superfamily.</text>
</comment>
<dbReference type="GO" id="GO:0009231">
    <property type="term" value="P:riboflavin biosynthetic process"/>
    <property type="evidence" value="ECO:0007669"/>
    <property type="project" value="TreeGrafter"/>
</dbReference>
<evidence type="ECO:0000256" key="1">
    <source>
        <dbReference type="ARBA" id="ARBA00001947"/>
    </source>
</evidence>
<evidence type="ECO:0000256" key="4">
    <source>
        <dbReference type="ARBA" id="ARBA00022833"/>
    </source>
</evidence>
<keyword evidence="4" id="KW-0862">Zinc</keyword>
<keyword evidence="6" id="KW-0614">Plasmid</keyword>
<evidence type="ECO:0000256" key="2">
    <source>
        <dbReference type="ARBA" id="ARBA00022723"/>
    </source>
</evidence>
<evidence type="ECO:0000256" key="5">
    <source>
        <dbReference type="ARBA" id="ARBA00024029"/>
    </source>
</evidence>
<keyword evidence="3 6" id="KW-0378">Hydrolase</keyword>
<dbReference type="Gene3D" id="3.40.50.10310">
    <property type="entry name" value="Creatininase"/>
    <property type="match status" value="1"/>
</dbReference>
<evidence type="ECO:0000313" key="6">
    <source>
        <dbReference type="EMBL" id="ALL71502.1"/>
    </source>
</evidence>
<dbReference type="GO" id="GO:0047789">
    <property type="term" value="F:creatininase activity"/>
    <property type="evidence" value="ECO:0007669"/>
    <property type="project" value="UniProtKB-EC"/>
</dbReference>
<keyword evidence="2" id="KW-0479">Metal-binding</keyword>
<sequence>MLLVRAPICLYACSDQGQPFASAATAPDFPTINAPRRVRRKAEKTGVSMLLHLSTWAEIEQYLKRSRAIVVPIGSNEQHGPTGLLGTDWLCPEIIAREAEKSADILVAPTFNIGMAQHHLGFPGTISLRPSTFIAAIGDWIRSLAAHGFEKILFLNGHGGNIASIEAAFSEVYVEASFAKRHAGFAMKLANWWDLEGVGELARKQFPEGHGVHATPSEIAITQWAFPDAIKSADYSPKIAPSGPIREALDFRARYPDGRMGSDPAQASPEKGGELVRLAASSLVRELNAFASEPLPG</sequence>
<dbReference type="SUPFAM" id="SSF102215">
    <property type="entry name" value="Creatininase"/>
    <property type="match status" value="1"/>
</dbReference>
<reference evidence="6 7" key="1">
    <citation type="journal article" date="2014" name="Genome Announc.">
        <title>Draft Genome Sequence of the Haloacid-Degrading Burkholderia caribensis Strain MBA4.</title>
        <authorList>
            <person name="Pan Y."/>
            <person name="Kong K.F."/>
            <person name="Tsang J.S."/>
        </authorList>
    </citation>
    <scope>NUCLEOTIDE SEQUENCE [LARGE SCALE GENOMIC DNA]</scope>
    <source>
        <strain evidence="6 7">MBA4</strain>
        <plasmid evidence="7">Plasmid</plasmid>
    </source>
</reference>
<comment type="cofactor">
    <cofactor evidence="1">
        <name>Zn(2+)</name>
        <dbReference type="ChEBI" id="CHEBI:29105"/>
    </cofactor>
</comment>
<evidence type="ECO:0000256" key="3">
    <source>
        <dbReference type="ARBA" id="ARBA00022801"/>
    </source>
</evidence>
<dbReference type="EC" id="3.5.2.10" evidence="6"/>
<dbReference type="GO" id="GO:0016811">
    <property type="term" value="F:hydrolase activity, acting on carbon-nitrogen (but not peptide) bonds, in linear amides"/>
    <property type="evidence" value="ECO:0007669"/>
    <property type="project" value="TreeGrafter"/>
</dbReference>
<name>A0A0P0RR59_9BURK</name>
<geneLocation type="plasmid" evidence="7"/>
<organism evidence="6 7">
    <name type="scientific">Paraburkholderia caribensis MBA4</name>
    <dbReference type="NCBI Taxonomy" id="1323664"/>
    <lineage>
        <taxon>Bacteria</taxon>
        <taxon>Pseudomonadati</taxon>
        <taxon>Pseudomonadota</taxon>
        <taxon>Betaproteobacteria</taxon>
        <taxon>Burkholderiales</taxon>
        <taxon>Burkholderiaceae</taxon>
        <taxon>Paraburkholderia</taxon>
    </lineage>
</organism>
<dbReference type="InterPro" id="IPR003785">
    <property type="entry name" value="Creatininase/forma_Hydrolase"/>
</dbReference>
<dbReference type="PANTHER" id="PTHR35005">
    <property type="entry name" value="3-DEHYDRO-SCYLLO-INOSOSE HYDROLASE"/>
    <property type="match status" value="1"/>
</dbReference>